<keyword evidence="6 9" id="KW-1133">Transmembrane helix</keyword>
<keyword evidence="4" id="KW-0547">Nucleotide-binding</keyword>
<feature type="transmembrane region" description="Helical" evidence="9">
    <location>
        <begin position="52"/>
        <end position="76"/>
    </location>
</feature>
<dbReference type="InterPro" id="IPR003439">
    <property type="entry name" value="ABC_transporter-like_ATP-bd"/>
</dbReference>
<evidence type="ECO:0000256" key="6">
    <source>
        <dbReference type="ARBA" id="ARBA00022989"/>
    </source>
</evidence>
<dbReference type="GO" id="GO:0005524">
    <property type="term" value="F:ATP binding"/>
    <property type="evidence" value="ECO:0007669"/>
    <property type="project" value="UniProtKB-KW"/>
</dbReference>
<evidence type="ECO:0000256" key="1">
    <source>
        <dbReference type="ARBA" id="ARBA00008575"/>
    </source>
</evidence>
<dbReference type="SMART" id="SM00382">
    <property type="entry name" value="AAA"/>
    <property type="match status" value="1"/>
</dbReference>
<dbReference type="Gene3D" id="3.40.50.300">
    <property type="entry name" value="P-loop containing nucleotide triphosphate hydrolases"/>
    <property type="match status" value="1"/>
</dbReference>
<feature type="transmembrane region" description="Helical" evidence="9">
    <location>
        <begin position="283"/>
        <end position="305"/>
    </location>
</feature>
<evidence type="ECO:0000256" key="7">
    <source>
        <dbReference type="ARBA" id="ARBA00023136"/>
    </source>
</evidence>
<dbReference type="SUPFAM" id="SSF52540">
    <property type="entry name" value="P-loop containing nucleoside triphosphate hydrolases"/>
    <property type="match status" value="1"/>
</dbReference>
<dbReference type="PANTHER" id="PTHR11384">
    <property type="entry name" value="ATP-BINDING CASSETTE, SUB-FAMILY D MEMBER"/>
    <property type="match status" value="1"/>
</dbReference>
<dbReference type="SUPFAM" id="SSF90123">
    <property type="entry name" value="ABC transporter transmembrane region"/>
    <property type="match status" value="1"/>
</dbReference>
<dbReference type="PROSITE" id="PS50929">
    <property type="entry name" value="ABC_TM1F"/>
    <property type="match status" value="1"/>
</dbReference>
<dbReference type="Pfam" id="PF06472">
    <property type="entry name" value="ABC_membrane_2"/>
    <property type="match status" value="1"/>
</dbReference>
<evidence type="ECO:0000256" key="4">
    <source>
        <dbReference type="ARBA" id="ARBA00022741"/>
    </source>
</evidence>
<evidence type="ECO:0000256" key="3">
    <source>
        <dbReference type="ARBA" id="ARBA00022692"/>
    </source>
</evidence>
<evidence type="ECO:0000259" key="10">
    <source>
        <dbReference type="PROSITE" id="PS50893"/>
    </source>
</evidence>
<keyword evidence="5" id="KW-0067">ATP-binding</keyword>
<feature type="region of interest" description="Disordered" evidence="8">
    <location>
        <begin position="524"/>
        <end position="582"/>
    </location>
</feature>
<dbReference type="AlphaFoldDB" id="A0ABD3H1Q4"/>
<name>A0ABD3H1Q4_9MARC</name>
<keyword evidence="13" id="KW-1185">Reference proteome</keyword>
<organism evidence="12 13">
    <name type="scientific">Riccia sorocarpa</name>
    <dbReference type="NCBI Taxonomy" id="122646"/>
    <lineage>
        <taxon>Eukaryota</taxon>
        <taxon>Viridiplantae</taxon>
        <taxon>Streptophyta</taxon>
        <taxon>Embryophyta</taxon>
        <taxon>Marchantiophyta</taxon>
        <taxon>Marchantiopsida</taxon>
        <taxon>Marchantiidae</taxon>
        <taxon>Marchantiales</taxon>
        <taxon>Ricciaceae</taxon>
        <taxon>Riccia</taxon>
    </lineage>
</organism>
<dbReference type="EMBL" id="JBJQOH010000006">
    <property type="protein sequence ID" value="KAL3685457.1"/>
    <property type="molecule type" value="Genomic_DNA"/>
</dbReference>
<evidence type="ECO:0000313" key="13">
    <source>
        <dbReference type="Proteomes" id="UP001633002"/>
    </source>
</evidence>
<comment type="similarity">
    <text evidence="1">Belongs to the ABC transporter superfamily. ABCD family. Peroxisomal fatty acyl CoA transporter (TC 3.A.1.203) subfamily.</text>
</comment>
<dbReference type="Proteomes" id="UP001633002">
    <property type="component" value="Unassembled WGS sequence"/>
</dbReference>
<proteinExistence type="inferred from homology"/>
<keyword evidence="2" id="KW-0813">Transport</keyword>
<comment type="caution">
    <text evidence="12">The sequence shown here is derived from an EMBL/GenBank/DDBJ whole genome shotgun (WGS) entry which is preliminary data.</text>
</comment>
<keyword evidence="3 9" id="KW-0812">Transmembrane</keyword>
<dbReference type="InterPro" id="IPR036640">
    <property type="entry name" value="ABC1_TM_sf"/>
</dbReference>
<dbReference type="Pfam" id="PF00005">
    <property type="entry name" value="ABC_tran"/>
    <property type="match status" value="1"/>
</dbReference>
<evidence type="ECO:0000256" key="9">
    <source>
        <dbReference type="SAM" id="Phobius"/>
    </source>
</evidence>
<evidence type="ECO:0000256" key="2">
    <source>
        <dbReference type="ARBA" id="ARBA00022448"/>
    </source>
</evidence>
<feature type="domain" description="ABC transporter" evidence="10">
    <location>
        <begin position="648"/>
        <end position="860"/>
    </location>
</feature>
<dbReference type="PROSITE" id="PS00211">
    <property type="entry name" value="ABC_TRANSPORTER_1"/>
    <property type="match status" value="1"/>
</dbReference>
<feature type="domain" description="ABC transmembrane type-1" evidence="11">
    <location>
        <begin position="52"/>
        <end position="336"/>
    </location>
</feature>
<feature type="compositionally biased region" description="Polar residues" evidence="8">
    <location>
        <begin position="541"/>
        <end position="556"/>
    </location>
</feature>
<protein>
    <recommendedName>
        <fullName evidence="14">ATP-binding cassette transporter</fullName>
    </recommendedName>
</protein>
<evidence type="ECO:0000259" key="11">
    <source>
        <dbReference type="PROSITE" id="PS50929"/>
    </source>
</evidence>
<gene>
    <name evidence="12" type="ORF">R1sor_003479</name>
</gene>
<evidence type="ECO:0000256" key="8">
    <source>
        <dbReference type="SAM" id="MobiDB-lite"/>
    </source>
</evidence>
<feature type="compositionally biased region" description="Basic and acidic residues" evidence="8">
    <location>
        <begin position="562"/>
        <end position="571"/>
    </location>
</feature>
<keyword evidence="7 9" id="KW-0472">Membrane</keyword>
<dbReference type="InterPro" id="IPR011527">
    <property type="entry name" value="ABC1_TM_dom"/>
</dbReference>
<evidence type="ECO:0008006" key="14">
    <source>
        <dbReference type="Google" id="ProtNLM"/>
    </source>
</evidence>
<dbReference type="PROSITE" id="PS50893">
    <property type="entry name" value="ABC_TRANSPORTER_2"/>
    <property type="match status" value="1"/>
</dbReference>
<dbReference type="InterPro" id="IPR003593">
    <property type="entry name" value="AAA+_ATPase"/>
</dbReference>
<sequence>MEQEREPLLEPSGADQFEKSKLREDPPVAAVDLRFATRTWRLLRIAKCGDCVWLILLSILSVAITSQAGLVVGHFYNALISKNVKLFATTIGQCLFWYGGDSLCSAAQLWTAEYLAIGWREKLTHAAHSSYCSRPSLSALSQGHSLDNPDERLTNEVSNFCQTLAELMIKTIASPLMILYYTWWVWYHVGWIGPAVIYTFFFFGVTVTRLIISPIAGLVARQEKLEADFRISHVRFYANAEEIGMYDSMACERARLDKDLVAALENRKKLVSRHFVLRLSNKAYDYLGGILTYCVVAIPVFGGLFDTEDSGELANLISNSSFAVLQLIFGFSELMDSANLVSDVAGHCARIGELFEFLDDLPKPEVLSSEHQVGLKPDRDNGQPQDRLVQSSVLSTLWDTVRDQLHKLDGSVICPSTSFTFKDLGTVNLSMCFTPSSLEEQLSIIFQEEAPSSFPIVSLFEFLRPSAAGNLSKNGVDIARTNENSLSDEWLFMELISRVIQRLSGLGHLAAGIDIHTGTVMYPSDPHELDEENGSRRGISSCPQPTQRRVLSISKQKTSRWRKLDQRDRTEGPFSSTKQDSGPAFQSFPALVFTSAPVPILRDLIRACMQEVAASYEERYAANYEAESEQSLEAQVRSFCPLLPVIAVNRMTLFAPFTDKPVVRDLSMELQWGESLLITGPSGSGKTSFLRALCDLWPLDAGSKRVPPITNCKSFLLLPQRPLMAKAGLAGQITYPEPPPFNGTASVQIVSQLHHALESVGMLSLLAKVQSNWEYKSDWDTFSPGEQQLLSLARVFYHRPQLVILDEATSSLSEQAEDSIYGRLLELGVTIISVAHRKRLRCYHSRLLEIFGDLKGGWSLS</sequence>
<dbReference type="InterPro" id="IPR050835">
    <property type="entry name" value="ABC_transporter_sub-D"/>
</dbReference>
<reference evidence="12 13" key="1">
    <citation type="submission" date="2024-09" db="EMBL/GenBank/DDBJ databases">
        <title>Chromosome-scale assembly of Riccia sorocarpa.</title>
        <authorList>
            <person name="Paukszto L."/>
        </authorList>
    </citation>
    <scope>NUCLEOTIDE SEQUENCE [LARGE SCALE GENOMIC DNA]</scope>
    <source>
        <strain evidence="12">LP-2024</strain>
        <tissue evidence="12">Aerial parts of the thallus</tissue>
    </source>
</reference>
<dbReference type="Gene3D" id="1.20.1560.10">
    <property type="entry name" value="ABC transporter type 1, transmembrane domain"/>
    <property type="match status" value="1"/>
</dbReference>
<dbReference type="CDD" id="cd03223">
    <property type="entry name" value="ABCD_peroxisomal_ALDP"/>
    <property type="match status" value="1"/>
</dbReference>
<dbReference type="InterPro" id="IPR027417">
    <property type="entry name" value="P-loop_NTPase"/>
</dbReference>
<accession>A0ABD3H1Q4</accession>
<dbReference type="InterPro" id="IPR017871">
    <property type="entry name" value="ABC_transporter-like_CS"/>
</dbReference>
<dbReference type="PANTHER" id="PTHR11384:SF59">
    <property type="entry name" value="LYSOSOMAL COBALAMIN TRANSPORTER ABCD4"/>
    <property type="match status" value="1"/>
</dbReference>
<evidence type="ECO:0000256" key="5">
    <source>
        <dbReference type="ARBA" id="ARBA00022840"/>
    </source>
</evidence>
<evidence type="ECO:0000313" key="12">
    <source>
        <dbReference type="EMBL" id="KAL3685457.1"/>
    </source>
</evidence>